<evidence type="ECO:0000256" key="6">
    <source>
        <dbReference type="ARBA" id="ARBA00022605"/>
    </source>
</evidence>
<dbReference type="InterPro" id="IPR011060">
    <property type="entry name" value="RibuloseP-bd_barrel"/>
</dbReference>
<sequence length="374" mass="41940">MEIKPVPLPDVWRIRQVVMYPEENLDFVKLGEDEKGLHWGVYIKGEPVSVISVFEEWGQVQFRKFATLHPHQGKGYGTALLQYVMDWAKRQGKRSIWCNARLTATSIYKKFGMKATGTSWQKYGLDFIKMEKQLQHRMQIIPAIDIIDGKCVRLTQGDYQQKKVYNEHPLEVALEFEGAGLERLHLVDLDGAKAGAVKNWKVLETIAAKIKMVIDFGGGIKTDKDVDIVFNSGAALATVGSIAVKNEQEFVKWLLTYGADKFLLGADVKEEKIAVGGWLETTDIWIYDFIEKYLAHGVQQIFCTDVSKDGLLQGPATELYQNIIRKFPTLNLIASGGVSNMNDVLQLQEIGCSGAIIGKAIYEGHVTINDLAKL</sequence>
<comment type="pathway">
    <text evidence="3 9 11">Amino-acid biosynthesis; L-histidine biosynthesis; L-histidine from 5-phospho-alpha-D-ribose 1-diphosphate: step 4/9.</text>
</comment>
<dbReference type="CDD" id="cd04301">
    <property type="entry name" value="NAT_SF"/>
    <property type="match status" value="1"/>
</dbReference>
<dbReference type="InterPro" id="IPR000182">
    <property type="entry name" value="GNAT_dom"/>
</dbReference>
<keyword evidence="7 9" id="KW-0368">Histidine biosynthesis</keyword>
<evidence type="ECO:0000256" key="11">
    <source>
        <dbReference type="RuleBase" id="RU003658"/>
    </source>
</evidence>
<dbReference type="InterPro" id="IPR013785">
    <property type="entry name" value="Aldolase_TIM"/>
</dbReference>
<dbReference type="InterPro" id="IPR023016">
    <property type="entry name" value="HisA/PriA"/>
</dbReference>
<evidence type="ECO:0000256" key="4">
    <source>
        <dbReference type="ARBA" id="ARBA00009667"/>
    </source>
</evidence>
<dbReference type="InterPro" id="IPR006063">
    <property type="entry name" value="HisA_bact_arch"/>
</dbReference>
<protein>
    <recommendedName>
        <fullName evidence="9 11">1-(5-phosphoribosyl)-5-[(5-phosphoribosylamino)methylideneamino] imidazole-4-carboxamide isomerase</fullName>
        <ecNumber evidence="9 11">5.3.1.16</ecNumber>
    </recommendedName>
    <alternativeName>
        <fullName evidence="9">Phosphoribosylformimino-5-aminoimidazole carboxamide ribotide isomerase</fullName>
    </alternativeName>
</protein>
<keyword evidence="6 9" id="KW-0028">Amino-acid biosynthesis</keyword>
<dbReference type="PROSITE" id="PS51186">
    <property type="entry name" value="GNAT"/>
    <property type="match status" value="1"/>
</dbReference>
<comment type="subcellular location">
    <subcellularLocation>
        <location evidence="2 9 11">Cytoplasm</location>
    </subcellularLocation>
</comment>
<keyword evidence="8 9" id="KW-0413">Isomerase</keyword>
<feature type="domain" description="N-acetyltransferase" evidence="12">
    <location>
        <begin position="1"/>
        <end position="135"/>
    </location>
</feature>
<dbReference type="InterPro" id="IPR044524">
    <property type="entry name" value="Isoase_HisA-like"/>
</dbReference>
<dbReference type="Proteomes" id="UP000263900">
    <property type="component" value="Chromosome"/>
</dbReference>
<dbReference type="GO" id="GO:0016747">
    <property type="term" value="F:acyltransferase activity, transferring groups other than amino-acyl groups"/>
    <property type="evidence" value="ECO:0007669"/>
    <property type="project" value="InterPro"/>
</dbReference>
<evidence type="ECO:0000256" key="10">
    <source>
        <dbReference type="RuleBase" id="RU003657"/>
    </source>
</evidence>
<dbReference type="OrthoDB" id="9807749at2"/>
<dbReference type="SUPFAM" id="SSF51366">
    <property type="entry name" value="Ribulose-phoshate binding barrel"/>
    <property type="match status" value="1"/>
</dbReference>
<evidence type="ECO:0000256" key="1">
    <source>
        <dbReference type="ARBA" id="ARBA00000901"/>
    </source>
</evidence>
<evidence type="ECO:0000313" key="13">
    <source>
        <dbReference type="EMBL" id="AXY78341.1"/>
    </source>
</evidence>
<dbReference type="Pfam" id="PF00977">
    <property type="entry name" value="His_biosynth"/>
    <property type="match status" value="1"/>
</dbReference>
<dbReference type="GO" id="GO:0000162">
    <property type="term" value="P:L-tryptophan biosynthetic process"/>
    <property type="evidence" value="ECO:0007669"/>
    <property type="project" value="TreeGrafter"/>
</dbReference>
<dbReference type="Gene3D" id="3.20.20.70">
    <property type="entry name" value="Aldolase class I"/>
    <property type="match status" value="1"/>
</dbReference>
<dbReference type="GO" id="GO:0003949">
    <property type="term" value="F:1-(5-phosphoribosyl)-5-[(5-phosphoribosylamino)methylideneamino]imidazole-4-carboxamide isomerase activity"/>
    <property type="evidence" value="ECO:0007669"/>
    <property type="project" value="UniProtKB-UniRule"/>
</dbReference>
<evidence type="ECO:0000313" key="14">
    <source>
        <dbReference type="Proteomes" id="UP000263900"/>
    </source>
</evidence>
<gene>
    <name evidence="9 13" type="primary">hisA</name>
    <name evidence="13" type="ORF">D3H65_32030</name>
</gene>
<evidence type="ECO:0000259" key="12">
    <source>
        <dbReference type="PROSITE" id="PS51186"/>
    </source>
</evidence>
<dbReference type="CDD" id="cd04732">
    <property type="entry name" value="HisA"/>
    <property type="match status" value="1"/>
</dbReference>
<dbReference type="KEGG" id="pseg:D3H65_32030"/>
<dbReference type="RefSeq" id="WP_119054213.1">
    <property type="nucleotide sequence ID" value="NZ_CP032157.1"/>
</dbReference>
<name>A0A3B7N953_9BACT</name>
<evidence type="ECO:0000256" key="8">
    <source>
        <dbReference type="ARBA" id="ARBA00023235"/>
    </source>
</evidence>
<evidence type="ECO:0000256" key="9">
    <source>
        <dbReference type="HAMAP-Rule" id="MF_01014"/>
    </source>
</evidence>
<evidence type="ECO:0000256" key="2">
    <source>
        <dbReference type="ARBA" id="ARBA00004496"/>
    </source>
</evidence>
<dbReference type="GO" id="GO:0005737">
    <property type="term" value="C:cytoplasm"/>
    <property type="evidence" value="ECO:0007669"/>
    <property type="project" value="UniProtKB-SubCell"/>
</dbReference>
<feature type="active site" description="Proton acceptor" evidence="9">
    <location>
        <position position="145"/>
    </location>
</feature>
<dbReference type="PANTHER" id="PTHR43090:SF2">
    <property type="entry name" value="1-(5-PHOSPHORIBOSYL)-5-[(5-PHOSPHORIBOSYLAMINO)METHYLIDENEAMINO] IMIDAZOLE-4-CARBOXAMIDE ISOMERASE"/>
    <property type="match status" value="1"/>
</dbReference>
<dbReference type="HAMAP" id="MF_01014">
    <property type="entry name" value="HisA"/>
    <property type="match status" value="1"/>
</dbReference>
<organism evidence="13 14">
    <name type="scientific">Paraflavitalea soli</name>
    <dbReference type="NCBI Taxonomy" id="2315862"/>
    <lineage>
        <taxon>Bacteria</taxon>
        <taxon>Pseudomonadati</taxon>
        <taxon>Bacteroidota</taxon>
        <taxon>Chitinophagia</taxon>
        <taxon>Chitinophagales</taxon>
        <taxon>Chitinophagaceae</taxon>
        <taxon>Paraflavitalea</taxon>
    </lineage>
</organism>
<keyword evidence="14" id="KW-1185">Reference proteome</keyword>
<dbReference type="UniPathway" id="UPA00031">
    <property type="reaction ID" value="UER00009"/>
</dbReference>
<dbReference type="Pfam" id="PF13673">
    <property type="entry name" value="Acetyltransf_10"/>
    <property type="match status" value="1"/>
</dbReference>
<dbReference type="AlphaFoldDB" id="A0A3B7N953"/>
<evidence type="ECO:0000256" key="3">
    <source>
        <dbReference type="ARBA" id="ARBA00005133"/>
    </source>
</evidence>
<evidence type="ECO:0000256" key="5">
    <source>
        <dbReference type="ARBA" id="ARBA00022490"/>
    </source>
</evidence>
<dbReference type="SUPFAM" id="SSF55729">
    <property type="entry name" value="Acyl-CoA N-acyltransferases (Nat)"/>
    <property type="match status" value="1"/>
</dbReference>
<keyword evidence="5 9" id="KW-0963">Cytoplasm</keyword>
<dbReference type="FunFam" id="3.20.20.70:FF:000009">
    <property type="entry name" value="1-(5-phosphoribosyl)-5-[(5-phosphoribosylamino)methylideneamino] imidazole-4-carboxamide isomerase"/>
    <property type="match status" value="1"/>
</dbReference>
<dbReference type="EMBL" id="CP032157">
    <property type="protein sequence ID" value="AXY78341.1"/>
    <property type="molecule type" value="Genomic_DNA"/>
</dbReference>
<dbReference type="EC" id="5.3.1.16" evidence="9 11"/>
<feature type="active site" description="Proton donor" evidence="9">
    <location>
        <position position="267"/>
    </location>
</feature>
<comment type="catalytic activity">
    <reaction evidence="1 9 11">
        <text>1-(5-phospho-beta-D-ribosyl)-5-[(5-phospho-beta-D-ribosylamino)methylideneamino]imidazole-4-carboxamide = 5-[(5-phospho-1-deoxy-D-ribulos-1-ylimino)methylamino]-1-(5-phospho-beta-D-ribosyl)imidazole-4-carboxamide</text>
        <dbReference type="Rhea" id="RHEA:15469"/>
        <dbReference type="ChEBI" id="CHEBI:58435"/>
        <dbReference type="ChEBI" id="CHEBI:58525"/>
        <dbReference type="EC" id="5.3.1.16"/>
    </reaction>
</comment>
<dbReference type="GO" id="GO:0000105">
    <property type="term" value="P:L-histidine biosynthetic process"/>
    <property type="evidence" value="ECO:0007669"/>
    <property type="project" value="UniProtKB-UniRule"/>
</dbReference>
<dbReference type="InterPro" id="IPR006062">
    <property type="entry name" value="His_biosynth"/>
</dbReference>
<proteinExistence type="inferred from homology"/>
<dbReference type="PANTHER" id="PTHR43090">
    <property type="entry name" value="1-(5-PHOSPHORIBOSYL)-5-[(5-PHOSPHORIBOSYLAMINO)METHYLIDENEAMINO] IMIDAZOLE-4-CARBOXAMIDE ISOMERASE"/>
    <property type="match status" value="1"/>
</dbReference>
<dbReference type="NCBIfam" id="TIGR00007">
    <property type="entry name" value="1-(5-phosphoribosyl)-5-[(5-phosphoribosylamino)methylideneamino]imidazole-4-carboxamide isomerase"/>
    <property type="match status" value="1"/>
</dbReference>
<dbReference type="Gene3D" id="3.40.630.30">
    <property type="match status" value="1"/>
</dbReference>
<accession>A0A3B7N953</accession>
<comment type="similarity">
    <text evidence="4 9 10">Belongs to the HisA/HisF family.</text>
</comment>
<dbReference type="InterPro" id="IPR016181">
    <property type="entry name" value="Acyl_CoA_acyltransferase"/>
</dbReference>
<evidence type="ECO:0000256" key="7">
    <source>
        <dbReference type="ARBA" id="ARBA00023102"/>
    </source>
</evidence>
<reference evidence="13 14" key="1">
    <citation type="submission" date="2018-09" db="EMBL/GenBank/DDBJ databases">
        <title>Genome sequencing of strain 6GH32-13.</title>
        <authorList>
            <person name="Weon H.-Y."/>
            <person name="Heo J."/>
            <person name="Kwon S.-W."/>
        </authorList>
    </citation>
    <scope>NUCLEOTIDE SEQUENCE [LARGE SCALE GENOMIC DNA]</scope>
    <source>
        <strain evidence="13 14">5GH32-13</strain>
    </source>
</reference>